<dbReference type="InterPro" id="IPR013078">
    <property type="entry name" value="His_Pase_superF_clade-1"/>
</dbReference>
<sequence length="223" mass="24661">MGTLFLVRHGQASFGAADYDQLSDLGHQQSVRLGEYFAHKGIRFDGLIAGTLRRHKQTLAGILQGMQHEGEHLSWEGLNEYDSEAVIATVHPQKLEKPTSPEMYRHHFRLLRDGLAQWMAGVVSPKGMPSYSDFVAGVAGALDHVRANHYGKNVLIVTSGGPISTAVGHVLGTSPETTIELNLRIRNSSITEFAFTPKRHMLVSYNAIPHLEDPQYASWVTYS</sequence>
<dbReference type="EMBL" id="JADWYS010000001">
    <property type="protein sequence ID" value="MBG9388532.1"/>
    <property type="molecule type" value="Genomic_DNA"/>
</dbReference>
<proteinExistence type="predicted"/>
<comment type="caution">
    <text evidence="2">The sequence shown here is derived from an EMBL/GenBank/DDBJ whole genome shotgun (WGS) entry which is preliminary data.</text>
</comment>
<name>A0A931MH13_9BURK</name>
<dbReference type="CDD" id="cd07067">
    <property type="entry name" value="HP_PGM_like"/>
    <property type="match status" value="1"/>
</dbReference>
<dbReference type="InterPro" id="IPR029033">
    <property type="entry name" value="His_PPase_superfam"/>
</dbReference>
<dbReference type="InterPro" id="IPR051021">
    <property type="entry name" value="Mito_Ser/Thr_phosphatase"/>
</dbReference>
<dbReference type="PANTHER" id="PTHR20935">
    <property type="entry name" value="PHOSPHOGLYCERATE MUTASE-RELATED"/>
    <property type="match status" value="1"/>
</dbReference>
<evidence type="ECO:0000313" key="2">
    <source>
        <dbReference type="EMBL" id="MBG9388532.1"/>
    </source>
</evidence>
<keyword evidence="3" id="KW-1185">Reference proteome</keyword>
<dbReference type="Pfam" id="PF00300">
    <property type="entry name" value="His_Phos_1"/>
    <property type="match status" value="1"/>
</dbReference>
<organism evidence="2 3">
    <name type="scientific">Caenimonas aquaedulcis</name>
    <dbReference type="NCBI Taxonomy" id="2793270"/>
    <lineage>
        <taxon>Bacteria</taxon>
        <taxon>Pseudomonadati</taxon>
        <taxon>Pseudomonadota</taxon>
        <taxon>Betaproteobacteria</taxon>
        <taxon>Burkholderiales</taxon>
        <taxon>Comamonadaceae</taxon>
        <taxon>Caenimonas</taxon>
    </lineage>
</organism>
<dbReference type="AlphaFoldDB" id="A0A931MH13"/>
<evidence type="ECO:0000256" key="1">
    <source>
        <dbReference type="ARBA" id="ARBA00022801"/>
    </source>
</evidence>
<dbReference type="Proteomes" id="UP000651050">
    <property type="component" value="Unassembled WGS sequence"/>
</dbReference>
<dbReference type="GO" id="GO:0016787">
    <property type="term" value="F:hydrolase activity"/>
    <property type="evidence" value="ECO:0007669"/>
    <property type="project" value="UniProtKB-KW"/>
</dbReference>
<protein>
    <submittedName>
        <fullName evidence="2">Histidine phosphatase family protein</fullName>
    </submittedName>
</protein>
<dbReference type="Gene3D" id="3.40.50.1240">
    <property type="entry name" value="Phosphoglycerate mutase-like"/>
    <property type="match status" value="1"/>
</dbReference>
<dbReference type="PANTHER" id="PTHR20935:SF0">
    <property type="entry name" value="SERINE_THREONINE-PROTEIN PHOSPHATASE PGAM5, MITOCHONDRIAL"/>
    <property type="match status" value="1"/>
</dbReference>
<dbReference type="SUPFAM" id="SSF53254">
    <property type="entry name" value="Phosphoglycerate mutase-like"/>
    <property type="match status" value="1"/>
</dbReference>
<reference evidence="2" key="1">
    <citation type="submission" date="2020-11" db="EMBL/GenBank/DDBJ databases">
        <title>Bacterial whole genome sequence for Caenimonas sp. DR4.4.</title>
        <authorList>
            <person name="Le V."/>
            <person name="Ko S.-R."/>
            <person name="Ahn C.-Y."/>
            <person name="Oh H.-M."/>
        </authorList>
    </citation>
    <scope>NUCLEOTIDE SEQUENCE</scope>
    <source>
        <strain evidence="2">DR4.4</strain>
    </source>
</reference>
<dbReference type="RefSeq" id="WP_196986386.1">
    <property type="nucleotide sequence ID" value="NZ_JADWYS010000001.1"/>
</dbReference>
<dbReference type="SMART" id="SM00855">
    <property type="entry name" value="PGAM"/>
    <property type="match status" value="1"/>
</dbReference>
<evidence type="ECO:0000313" key="3">
    <source>
        <dbReference type="Proteomes" id="UP000651050"/>
    </source>
</evidence>
<gene>
    <name evidence="2" type="ORF">I5803_10925</name>
</gene>
<accession>A0A931MH13</accession>
<keyword evidence="1" id="KW-0378">Hydrolase</keyword>